<sequence>MPAAFPLVMLEFGGIRAYFLDVNDTAISKYVRSAENDFRWIDAGLEAGLLDLDIIEGRADLGVDYPGEDDKRRVCNGIRSHRAARNEDGTLRHELLTALRSYSQTRIANLLSDNHLYTGEILYADASRVVQEVEPDVLVIHDSSNWNTNPRVGQCYCVGYDDGVVAIAAKPE</sequence>
<evidence type="ECO:0000259" key="1">
    <source>
        <dbReference type="Pfam" id="PF18790"/>
    </source>
</evidence>
<keyword evidence="4" id="KW-1185">Reference proteome</keyword>
<organism evidence="3 4">
    <name type="scientific">Pseudoduganella violacea</name>
    <dbReference type="NCBI Taxonomy" id="1715466"/>
    <lineage>
        <taxon>Bacteria</taxon>
        <taxon>Pseudomonadati</taxon>
        <taxon>Pseudomonadota</taxon>
        <taxon>Betaproteobacteria</taxon>
        <taxon>Burkholderiales</taxon>
        <taxon>Oxalobacteraceae</taxon>
        <taxon>Telluria group</taxon>
        <taxon>Pseudoduganella</taxon>
    </lineage>
</organism>
<dbReference type="Pfam" id="PF18790">
    <property type="entry name" value="KfrB"/>
    <property type="match status" value="1"/>
</dbReference>
<evidence type="ECO:0000259" key="2">
    <source>
        <dbReference type="Pfam" id="PF19502"/>
    </source>
</evidence>
<gene>
    <name evidence="3" type="ORF">FHS03_003754</name>
</gene>
<dbReference type="Proteomes" id="UP000541535">
    <property type="component" value="Unassembled WGS sequence"/>
</dbReference>
<name>A0A7W5BCP2_9BURK</name>
<evidence type="ECO:0000313" key="3">
    <source>
        <dbReference type="EMBL" id="MBB3120684.1"/>
    </source>
</evidence>
<comment type="caution">
    <text evidence="3">The sequence shown here is derived from an EMBL/GenBank/DDBJ whole genome shotgun (WGS) entry which is preliminary data.</text>
</comment>
<proteinExistence type="predicted"/>
<dbReference type="RefSeq" id="WP_183442457.1">
    <property type="nucleotide sequence ID" value="NZ_JACHXD010000011.1"/>
</dbReference>
<dbReference type="EMBL" id="JACHXD010000011">
    <property type="protein sequence ID" value="MBB3120684.1"/>
    <property type="molecule type" value="Genomic_DNA"/>
</dbReference>
<dbReference type="AlphaFoldDB" id="A0A7W5BCP2"/>
<protein>
    <submittedName>
        <fullName evidence="3">Uncharacterized protein</fullName>
    </submittedName>
</protein>
<dbReference type="Pfam" id="PF19502">
    <property type="entry name" value="DUF6036"/>
    <property type="match status" value="1"/>
</dbReference>
<feature type="domain" description="DUF6036" evidence="2">
    <location>
        <begin position="9"/>
        <end position="59"/>
    </location>
</feature>
<dbReference type="InterPro" id="IPR045792">
    <property type="entry name" value="DUF6036"/>
</dbReference>
<reference evidence="3 4" key="1">
    <citation type="submission" date="2020-08" db="EMBL/GenBank/DDBJ databases">
        <title>Genomic Encyclopedia of Type Strains, Phase III (KMG-III): the genomes of soil and plant-associated and newly described type strains.</title>
        <authorList>
            <person name="Whitman W."/>
        </authorList>
    </citation>
    <scope>NUCLEOTIDE SEQUENCE [LARGE SCALE GENOMIC DNA]</scope>
    <source>
        <strain evidence="3 4">CECT 8897</strain>
    </source>
</reference>
<evidence type="ECO:0000313" key="4">
    <source>
        <dbReference type="Proteomes" id="UP000541535"/>
    </source>
</evidence>
<accession>A0A7W5BCP2</accession>
<feature type="domain" description="KfrB" evidence="1">
    <location>
        <begin position="117"/>
        <end position="167"/>
    </location>
</feature>
<dbReference type="InterPro" id="IPR040782">
    <property type="entry name" value="KfrB"/>
</dbReference>